<dbReference type="AlphaFoldDB" id="A0AB73U4B6"/>
<organism evidence="1 2">
    <name type="scientific">Mycobacteroides chelonae</name>
    <name type="common">Mycobacterium chelonae</name>
    <dbReference type="NCBI Taxonomy" id="1774"/>
    <lineage>
        <taxon>Bacteria</taxon>
        <taxon>Bacillati</taxon>
        <taxon>Actinomycetota</taxon>
        <taxon>Actinomycetes</taxon>
        <taxon>Mycobacteriales</taxon>
        <taxon>Mycobacteriaceae</taxon>
        <taxon>Mycobacteroides</taxon>
    </lineage>
</organism>
<sequence>MAGSADNVKLWPEANVYVFNGSATFDPATHLPATIADPFPAGTGPAPLWTVAGMLNGDAGFEESREWDESDVKAWGYGVIKVASKDYKDERKWTALEDNKVTYDLLWPGSTDTSIVVPKPALRYTAFELKDDEGRIERYISTTKARHWAQNVNKKEGSVEGYEFTSRIFPKGDFSLYLVQKGIPTP</sequence>
<reference evidence="1 2" key="1">
    <citation type="submission" date="2019-06" db="EMBL/GenBank/DDBJ databases">
        <title>Whole geneome sequnce of Mycobacteroides chelonae M77 isolated from bovine milk from Meghalaya, India.</title>
        <authorList>
            <person name="Vise E."/>
            <person name="Das S."/>
            <person name="Garg A."/>
            <person name="Ghatak S."/>
            <person name="Shakuntala I."/>
            <person name="Milton A.A.P."/>
            <person name="Karam A."/>
            <person name="Sanjukta R."/>
            <person name="Puro K."/>
            <person name="Sen A."/>
        </authorList>
    </citation>
    <scope>NUCLEOTIDE SEQUENCE [LARGE SCALE GENOMIC DNA]</scope>
    <source>
        <strain evidence="1 2">M77</strain>
    </source>
</reference>
<evidence type="ECO:0008006" key="3">
    <source>
        <dbReference type="Google" id="ProtNLM"/>
    </source>
</evidence>
<protein>
    <recommendedName>
        <fullName evidence="3">Major tail protein</fullName>
    </recommendedName>
</protein>
<evidence type="ECO:0000313" key="2">
    <source>
        <dbReference type="Proteomes" id="UP000317728"/>
    </source>
</evidence>
<name>A0AB73U4B6_MYCCH</name>
<evidence type="ECO:0000313" key="1">
    <source>
        <dbReference type="EMBL" id="QDF71869.1"/>
    </source>
</evidence>
<gene>
    <name evidence="1" type="ORF">FJK96_18055</name>
</gene>
<dbReference type="EMBL" id="CP041150">
    <property type="protein sequence ID" value="QDF71869.1"/>
    <property type="molecule type" value="Genomic_DNA"/>
</dbReference>
<proteinExistence type="predicted"/>
<accession>A0AB73U4B6</accession>
<dbReference type="RefSeq" id="WP_075908178.1">
    <property type="nucleotide sequence ID" value="NZ_CP041150.1"/>
</dbReference>
<dbReference type="Proteomes" id="UP000317728">
    <property type="component" value="Chromosome"/>
</dbReference>